<name>A0A9E7D3D0_9FLAO</name>
<sequence>MKSESIKNLLILILLGIIAYLFFKPQIKDEQEVEAKLTLQDVESKVLGAIPREKALELQDYYIETRAQILRDSFGYQDARSFTISLYKLERYLEYVKYVGEERDLPNMGLRFYLGAKSPVSENDTLKEGLSTMFIVPTTSPGEKQEGTFFSSSTTTYIQSNVDDMLILDDIGDDHPPMDL</sequence>
<keyword evidence="1" id="KW-1133">Transmembrane helix</keyword>
<dbReference type="Proteomes" id="UP000831290">
    <property type="component" value="Chromosome"/>
</dbReference>
<dbReference type="KEGG" id="fbm:MQE35_00075"/>
<keyword evidence="1" id="KW-0812">Transmembrane</keyword>
<dbReference type="EMBL" id="CP094358">
    <property type="protein sequence ID" value="UOB17709.1"/>
    <property type="molecule type" value="Genomic_DNA"/>
</dbReference>
<reference evidence="2" key="1">
    <citation type="submission" date="2022-03" db="EMBL/GenBank/DDBJ databases">
        <title>Description of Abyssus ytuae gen. nov., sp. nov., a novel member of the family Flavobacteriaceae isolated from the sediment of Mariana Trench.</title>
        <authorList>
            <person name="Zhang J."/>
            <person name="Xu X."/>
        </authorList>
    </citation>
    <scope>NUCLEOTIDE SEQUENCE</scope>
    <source>
        <strain evidence="2">MT3330</strain>
    </source>
</reference>
<feature type="transmembrane region" description="Helical" evidence="1">
    <location>
        <begin position="6"/>
        <end position="23"/>
    </location>
</feature>
<evidence type="ECO:0000313" key="2">
    <source>
        <dbReference type="EMBL" id="UOB17709.1"/>
    </source>
</evidence>
<dbReference type="RefSeq" id="WP_255843369.1">
    <property type="nucleotide sequence ID" value="NZ_CP094358.1"/>
</dbReference>
<keyword evidence="1" id="KW-0472">Membrane</keyword>
<dbReference type="AlphaFoldDB" id="A0A9E7D3D0"/>
<gene>
    <name evidence="2" type="ORF">MQE35_00075</name>
</gene>
<accession>A0A9E7D3D0</accession>
<evidence type="ECO:0000313" key="3">
    <source>
        <dbReference type="Proteomes" id="UP000831290"/>
    </source>
</evidence>
<keyword evidence="3" id="KW-1185">Reference proteome</keyword>
<organism evidence="2 3">
    <name type="scientific">Abyssalbus ytuae</name>
    <dbReference type="NCBI Taxonomy" id="2926907"/>
    <lineage>
        <taxon>Bacteria</taxon>
        <taxon>Pseudomonadati</taxon>
        <taxon>Bacteroidota</taxon>
        <taxon>Flavobacteriia</taxon>
        <taxon>Flavobacteriales</taxon>
        <taxon>Flavobacteriaceae</taxon>
        <taxon>Abyssalbus</taxon>
    </lineage>
</organism>
<proteinExistence type="predicted"/>
<evidence type="ECO:0000256" key="1">
    <source>
        <dbReference type="SAM" id="Phobius"/>
    </source>
</evidence>
<protein>
    <submittedName>
        <fullName evidence="2">Uncharacterized protein</fullName>
    </submittedName>
</protein>